<dbReference type="Pfam" id="PF00005">
    <property type="entry name" value="ABC_tran"/>
    <property type="match status" value="1"/>
</dbReference>
<dbReference type="Gene3D" id="1.20.1560.10">
    <property type="entry name" value="ABC transporter type 1, transmembrane domain"/>
    <property type="match status" value="1"/>
</dbReference>
<dbReference type="Proteomes" id="UP001597079">
    <property type="component" value="Unassembled WGS sequence"/>
</dbReference>
<dbReference type="InterPro" id="IPR017871">
    <property type="entry name" value="ABC_transporter-like_CS"/>
</dbReference>
<dbReference type="GO" id="GO:0005524">
    <property type="term" value="F:ATP binding"/>
    <property type="evidence" value="ECO:0007669"/>
    <property type="project" value="UniProtKB-KW"/>
</dbReference>
<gene>
    <name evidence="10" type="ORF">ACFSB2_10755</name>
</gene>
<dbReference type="PROSITE" id="PS00211">
    <property type="entry name" value="ABC_TRANSPORTER_1"/>
    <property type="match status" value="1"/>
</dbReference>
<dbReference type="EMBL" id="JBHUCX010000027">
    <property type="protein sequence ID" value="MFD1675172.1"/>
    <property type="molecule type" value="Genomic_DNA"/>
</dbReference>
<dbReference type="PROSITE" id="PS50893">
    <property type="entry name" value="ABC_TRANSPORTER_2"/>
    <property type="match status" value="1"/>
</dbReference>
<proteinExistence type="predicted"/>
<evidence type="ECO:0000256" key="1">
    <source>
        <dbReference type="ARBA" id="ARBA00004651"/>
    </source>
</evidence>
<accession>A0ABW4JJC9</accession>
<evidence type="ECO:0000256" key="5">
    <source>
        <dbReference type="ARBA" id="ARBA00022989"/>
    </source>
</evidence>
<dbReference type="InterPro" id="IPR003439">
    <property type="entry name" value="ABC_transporter-like_ATP-bd"/>
</dbReference>
<dbReference type="PANTHER" id="PTHR24221">
    <property type="entry name" value="ATP-BINDING CASSETTE SUB-FAMILY B"/>
    <property type="match status" value="1"/>
</dbReference>
<dbReference type="SUPFAM" id="SSF52540">
    <property type="entry name" value="P-loop containing nucleoside triphosphate hydrolases"/>
    <property type="match status" value="1"/>
</dbReference>
<comment type="subcellular location">
    <subcellularLocation>
        <location evidence="1">Cell membrane</location>
        <topology evidence="1">Multi-pass membrane protein</topology>
    </subcellularLocation>
</comment>
<feature type="transmembrane region" description="Helical" evidence="7">
    <location>
        <begin position="122"/>
        <end position="140"/>
    </location>
</feature>
<keyword evidence="11" id="KW-1185">Reference proteome</keyword>
<evidence type="ECO:0000256" key="3">
    <source>
        <dbReference type="ARBA" id="ARBA00022741"/>
    </source>
</evidence>
<keyword evidence="6 7" id="KW-0472">Membrane</keyword>
<evidence type="ECO:0000313" key="11">
    <source>
        <dbReference type="Proteomes" id="UP001597079"/>
    </source>
</evidence>
<dbReference type="SUPFAM" id="SSF90123">
    <property type="entry name" value="ABC transporter transmembrane region"/>
    <property type="match status" value="1"/>
</dbReference>
<dbReference type="CDD" id="cd18544">
    <property type="entry name" value="ABC_6TM_TmrA_like"/>
    <property type="match status" value="1"/>
</dbReference>
<dbReference type="CDD" id="cd03254">
    <property type="entry name" value="ABCC_Glucan_exporter_like"/>
    <property type="match status" value="1"/>
</dbReference>
<reference evidence="11" key="1">
    <citation type="journal article" date="2019" name="Int. J. Syst. Evol. Microbiol.">
        <title>The Global Catalogue of Microorganisms (GCM) 10K type strain sequencing project: providing services to taxonomists for standard genome sequencing and annotation.</title>
        <authorList>
            <consortium name="The Broad Institute Genomics Platform"/>
            <consortium name="The Broad Institute Genome Sequencing Center for Infectious Disease"/>
            <person name="Wu L."/>
            <person name="Ma J."/>
        </authorList>
    </citation>
    <scope>NUCLEOTIDE SEQUENCE [LARGE SCALE GENOMIC DNA]</scope>
    <source>
        <strain evidence="11">CGMCC 1.12286</strain>
    </source>
</reference>
<evidence type="ECO:0000256" key="6">
    <source>
        <dbReference type="ARBA" id="ARBA00023136"/>
    </source>
</evidence>
<keyword evidence="2 7" id="KW-0812">Transmembrane</keyword>
<feature type="transmembrane region" description="Helical" evidence="7">
    <location>
        <begin position="213"/>
        <end position="232"/>
    </location>
</feature>
<name>A0ABW4JJC9_9BACL</name>
<feature type="domain" description="ABC transmembrane type-1" evidence="9">
    <location>
        <begin position="1"/>
        <end position="266"/>
    </location>
</feature>
<keyword evidence="5 7" id="KW-1133">Transmembrane helix</keyword>
<feature type="domain" description="ABC transporter" evidence="8">
    <location>
        <begin position="300"/>
        <end position="534"/>
    </location>
</feature>
<comment type="caution">
    <text evidence="10">The sequence shown here is derived from an EMBL/GenBank/DDBJ whole genome shotgun (WGS) entry which is preliminary data.</text>
</comment>
<dbReference type="InterPro" id="IPR011527">
    <property type="entry name" value="ABC1_TM_dom"/>
</dbReference>
<dbReference type="PANTHER" id="PTHR24221:SF430">
    <property type="entry name" value="MULTIDRUG RESISTANCE ABC TRANSPORTER ATP-BINDING_PERMEASE PROTEIN YHEH-RELATED"/>
    <property type="match status" value="1"/>
</dbReference>
<dbReference type="Gene3D" id="3.40.50.300">
    <property type="entry name" value="P-loop containing nucleotide triphosphate hydrolases"/>
    <property type="match status" value="1"/>
</dbReference>
<evidence type="ECO:0000259" key="8">
    <source>
        <dbReference type="PROSITE" id="PS50893"/>
    </source>
</evidence>
<evidence type="ECO:0000313" key="10">
    <source>
        <dbReference type="EMBL" id="MFD1675172.1"/>
    </source>
</evidence>
<dbReference type="InterPro" id="IPR036640">
    <property type="entry name" value="ABC1_TM_sf"/>
</dbReference>
<evidence type="ECO:0000259" key="9">
    <source>
        <dbReference type="PROSITE" id="PS50929"/>
    </source>
</evidence>
<evidence type="ECO:0000256" key="2">
    <source>
        <dbReference type="ARBA" id="ARBA00022692"/>
    </source>
</evidence>
<protein>
    <submittedName>
        <fullName evidence="10">ABC transporter ATP-binding protein</fullName>
    </submittedName>
</protein>
<dbReference type="PROSITE" id="PS50929">
    <property type="entry name" value="ABC_TM1F"/>
    <property type="match status" value="1"/>
</dbReference>
<keyword evidence="4 10" id="KW-0067">ATP-binding</keyword>
<evidence type="ECO:0000256" key="4">
    <source>
        <dbReference type="ARBA" id="ARBA00022840"/>
    </source>
</evidence>
<dbReference type="SMART" id="SM00382">
    <property type="entry name" value="AAA"/>
    <property type="match status" value="1"/>
</dbReference>
<keyword evidence="3" id="KW-0547">Nucleotide-binding</keyword>
<sequence length="542" mass="60791">MKTFIDHYLAPHHFPVGQIVALAISYLLLQWCTAGGNYGQTLLFQRISLRVIQKLRVDVFAKVQHLSVSYFDRTPAGSLISRITNDTQAIEDLFTNALAPFLQNGVLTIGILISMFALSVRLALVCLVLIPLFAFLMYLYRRLSFRVFHLARHRLSELNASLNESLQGMYLIQAMRQQKRLAGEFSKVNDAYKQARLKNIKINATMLRPLVDIVYYATLMALVGFFGFQSLMRIIDIGIVYAFLNYLDRFFEPINTIMERLNILQQALVASDRVFRLLDEEDLAPVASADTNPEIEHGDICFENVSFSYDGKNTVLSNISFHAKPGQTVALVGHTGSGKSSIVNLLMRFYRHQSGQIRIDGAPLEQFADEELRTKIGLVLQDSTLFTGSVADNIRFGRADLTDRHVQVAAEFVQADAFISQLPQTYDHALTERGATFSSGQRQLLSFARTIAGEPKVLILDEATANIDTETEEAIQASLARMRKGRTTIAIAHRLSTIQDADLILVLQHGHIVERGTHQELLAKGGLYHKLYLLQQGLKTEA</sequence>
<dbReference type="InterPro" id="IPR003593">
    <property type="entry name" value="AAA+_ATPase"/>
</dbReference>
<dbReference type="InterPro" id="IPR039421">
    <property type="entry name" value="Type_1_exporter"/>
</dbReference>
<dbReference type="Pfam" id="PF00664">
    <property type="entry name" value="ABC_membrane"/>
    <property type="match status" value="1"/>
</dbReference>
<evidence type="ECO:0000256" key="7">
    <source>
        <dbReference type="SAM" id="Phobius"/>
    </source>
</evidence>
<dbReference type="InterPro" id="IPR027417">
    <property type="entry name" value="P-loop_NTPase"/>
</dbReference>
<organism evidence="10 11">
    <name type="scientific">Alicyclobacillus fodiniaquatilis</name>
    <dbReference type="NCBI Taxonomy" id="1661150"/>
    <lineage>
        <taxon>Bacteria</taxon>
        <taxon>Bacillati</taxon>
        <taxon>Bacillota</taxon>
        <taxon>Bacilli</taxon>
        <taxon>Bacillales</taxon>
        <taxon>Alicyclobacillaceae</taxon>
        <taxon>Alicyclobacillus</taxon>
    </lineage>
</organism>